<sequence length="742" mass="76943">MNRIWAFIRRDARHAYANAISIVVMVGIITVPSFYAWFNIAGSWDPYGETSNLKVAVANDDAGFEGELVPVKLNLGDRVVSELTESTSIGYTLTTHDEAIEGVRSGAYYAAVIIPEDFSTCLLSGLSSDPRQAEVPFYQNQKANAIAQIVTNKASAAVQQDIDSGFAEAVTDVGAGALEELSGLLDDDQLAGAAANLEGALGGASQTLRETAGIARSFSSLAGSSQALLDTSVVTLDAAGAPGRELEDALVESADGLRGLDAAIDDAVGAVDGALAGSTSGLDDVGAAIDAAFDTASGQANELSGALDEIDGGVRARIDALRKLSDSLNGQDTLVKRYEDRFQVGSVEFSRVHEIRVTIEGINERVQQAISELEELSSGLQQTSQDIERSLTDADAARGELAQLVDDARASLASAQGAYNDSLRGTLGGVAASIESSVAGVDTTMQSLSATMSAAGAAARDAGAGLADARTALDTAAGELEGRASALDQLSGRIGDALASSDMDSLRSILLTSPAELGAFVASPVTVERHAVYPVENNGSAMAPFYTTLSIWIGGVVLAALVKATPSEAALRETGCTLTQSYLGRLALFAGTGIAQALLICGGDLCYLGVQCAHPALFLLAGCVASLVFVNIIFALTTSFGDVGKAIAVVLMVLQVAGAGGTFPPQMLPTAFQAIYPWLPFVHAEGAMRAAMFGMYGADFWIELGLLALYLVPALLLGLVARRLVIRANEKLEHALESTRIM</sequence>
<feature type="transmembrane region" description="Helical" evidence="6">
    <location>
        <begin position="545"/>
        <end position="565"/>
    </location>
</feature>
<reference evidence="8" key="1">
    <citation type="journal article" date="2021" name="PeerJ">
        <title>Extensive microbial diversity within the chicken gut microbiome revealed by metagenomics and culture.</title>
        <authorList>
            <person name="Gilroy R."/>
            <person name="Ravi A."/>
            <person name="Getino M."/>
            <person name="Pursley I."/>
            <person name="Horton D.L."/>
            <person name="Alikhan N.F."/>
            <person name="Baker D."/>
            <person name="Gharbi K."/>
            <person name="Hall N."/>
            <person name="Watson M."/>
            <person name="Adriaenssens E.M."/>
            <person name="Foster-Nyarko E."/>
            <person name="Jarju S."/>
            <person name="Secka A."/>
            <person name="Antonio M."/>
            <person name="Oren A."/>
            <person name="Chaudhuri R.R."/>
            <person name="La Ragione R."/>
            <person name="Hildebrand F."/>
            <person name="Pallen M.J."/>
        </authorList>
    </citation>
    <scope>NUCLEOTIDE SEQUENCE</scope>
    <source>
        <strain evidence="8">ChiGjej2B2-7701</strain>
    </source>
</reference>
<evidence type="ECO:0000256" key="3">
    <source>
        <dbReference type="ARBA" id="ARBA00022989"/>
    </source>
</evidence>
<evidence type="ECO:0000313" key="9">
    <source>
        <dbReference type="Proteomes" id="UP000746751"/>
    </source>
</evidence>
<dbReference type="AlphaFoldDB" id="A0A921ISF3"/>
<accession>A0A921ISF3</accession>
<proteinExistence type="predicted"/>
<feature type="transmembrane region" description="Helical" evidence="6">
    <location>
        <begin position="586"/>
        <end position="610"/>
    </location>
</feature>
<keyword evidence="5" id="KW-0175">Coiled coil</keyword>
<dbReference type="GO" id="GO:0016020">
    <property type="term" value="C:membrane"/>
    <property type="evidence" value="ECO:0007669"/>
    <property type="project" value="UniProtKB-SubCell"/>
</dbReference>
<gene>
    <name evidence="8" type="ORF">K8U80_06145</name>
</gene>
<feature type="domain" description="ABC-2 type transporter transmembrane" evidence="7">
    <location>
        <begin position="21"/>
        <end position="162"/>
    </location>
</feature>
<dbReference type="NCBIfam" id="TIGR03062">
    <property type="entry name" value="pip_yhgE_Cterm"/>
    <property type="match status" value="1"/>
</dbReference>
<feature type="domain" description="ABC-2 type transporter transmembrane" evidence="7">
    <location>
        <begin position="504"/>
        <end position="719"/>
    </location>
</feature>
<evidence type="ECO:0000313" key="8">
    <source>
        <dbReference type="EMBL" id="HJG30960.1"/>
    </source>
</evidence>
<protein>
    <submittedName>
        <fullName evidence="8">YhgE/Pip domain-containing protein</fullName>
    </submittedName>
</protein>
<dbReference type="InterPro" id="IPR013525">
    <property type="entry name" value="ABC2_TM"/>
</dbReference>
<dbReference type="NCBIfam" id="TIGR03061">
    <property type="entry name" value="pip_yhgE_Nterm"/>
    <property type="match status" value="1"/>
</dbReference>
<evidence type="ECO:0000256" key="5">
    <source>
        <dbReference type="SAM" id="Coils"/>
    </source>
</evidence>
<feature type="transmembrane region" description="Helical" evidence="6">
    <location>
        <begin position="643"/>
        <end position="663"/>
    </location>
</feature>
<dbReference type="InterPro" id="IPR017500">
    <property type="entry name" value="Phage_infect_YhgE_N"/>
</dbReference>
<dbReference type="PANTHER" id="PTHR43077">
    <property type="entry name" value="TRANSPORT PERMEASE YVFS-RELATED"/>
    <property type="match status" value="1"/>
</dbReference>
<dbReference type="InterPro" id="IPR051328">
    <property type="entry name" value="T7SS_ABC-Transporter"/>
</dbReference>
<feature type="transmembrane region" description="Helical" evidence="6">
    <location>
        <begin position="616"/>
        <end position="636"/>
    </location>
</feature>
<dbReference type="PANTHER" id="PTHR43077:SF10">
    <property type="entry name" value="TRANSPORT PERMEASE PROTEIN"/>
    <property type="match status" value="1"/>
</dbReference>
<dbReference type="GO" id="GO:0140359">
    <property type="term" value="F:ABC-type transporter activity"/>
    <property type="evidence" value="ECO:0007669"/>
    <property type="project" value="InterPro"/>
</dbReference>
<keyword evidence="2 6" id="KW-0812">Transmembrane</keyword>
<comment type="subcellular location">
    <subcellularLocation>
        <location evidence="1">Membrane</location>
        <topology evidence="1">Multi-pass membrane protein</topology>
    </subcellularLocation>
</comment>
<evidence type="ECO:0000256" key="6">
    <source>
        <dbReference type="SAM" id="Phobius"/>
    </source>
</evidence>
<name>A0A921ISF3_9ACTN</name>
<keyword evidence="4 6" id="KW-0472">Membrane</keyword>
<feature type="transmembrane region" description="Helical" evidence="6">
    <location>
        <begin position="15"/>
        <end position="38"/>
    </location>
</feature>
<keyword evidence="3 6" id="KW-1133">Transmembrane helix</keyword>
<evidence type="ECO:0000256" key="4">
    <source>
        <dbReference type="ARBA" id="ARBA00023136"/>
    </source>
</evidence>
<dbReference type="Pfam" id="PF12698">
    <property type="entry name" value="ABC2_membrane_3"/>
    <property type="match status" value="2"/>
</dbReference>
<comment type="caution">
    <text evidence="8">The sequence shown here is derived from an EMBL/GenBank/DDBJ whole genome shotgun (WGS) entry which is preliminary data.</text>
</comment>
<feature type="transmembrane region" description="Helical" evidence="6">
    <location>
        <begin position="700"/>
        <end position="721"/>
    </location>
</feature>
<dbReference type="EMBL" id="DYVF01000041">
    <property type="protein sequence ID" value="HJG30960.1"/>
    <property type="molecule type" value="Genomic_DNA"/>
</dbReference>
<evidence type="ECO:0000256" key="2">
    <source>
        <dbReference type="ARBA" id="ARBA00022692"/>
    </source>
</evidence>
<reference evidence="8" key="2">
    <citation type="submission" date="2021-09" db="EMBL/GenBank/DDBJ databases">
        <authorList>
            <person name="Gilroy R."/>
        </authorList>
    </citation>
    <scope>NUCLEOTIDE SEQUENCE</scope>
    <source>
        <strain evidence="8">ChiGjej2B2-7701</strain>
    </source>
</reference>
<evidence type="ECO:0000256" key="1">
    <source>
        <dbReference type="ARBA" id="ARBA00004141"/>
    </source>
</evidence>
<feature type="coiled-coil region" evidence="5">
    <location>
        <begin position="359"/>
        <end position="386"/>
    </location>
</feature>
<organism evidence="8 9">
    <name type="scientific">Collinsella ihumii</name>
    <dbReference type="NCBI Taxonomy" id="1720204"/>
    <lineage>
        <taxon>Bacteria</taxon>
        <taxon>Bacillati</taxon>
        <taxon>Actinomycetota</taxon>
        <taxon>Coriobacteriia</taxon>
        <taxon>Coriobacteriales</taxon>
        <taxon>Coriobacteriaceae</taxon>
        <taxon>Collinsella</taxon>
    </lineage>
</organism>
<dbReference type="InterPro" id="IPR017501">
    <property type="entry name" value="Phage_infect_YhgE_C"/>
</dbReference>
<dbReference type="Gene3D" id="3.40.1710.10">
    <property type="entry name" value="abc type-2 transporter like domain"/>
    <property type="match status" value="1"/>
</dbReference>
<evidence type="ECO:0000259" key="7">
    <source>
        <dbReference type="Pfam" id="PF12698"/>
    </source>
</evidence>
<dbReference type="Proteomes" id="UP000746751">
    <property type="component" value="Unassembled WGS sequence"/>
</dbReference>